<dbReference type="Proteomes" id="UP001371456">
    <property type="component" value="Unassembled WGS sequence"/>
</dbReference>
<dbReference type="EMBL" id="JBANQN010000004">
    <property type="protein sequence ID" value="KAK6791844.1"/>
    <property type="molecule type" value="Genomic_DNA"/>
</dbReference>
<gene>
    <name evidence="1" type="ORF">RDI58_010925</name>
</gene>
<evidence type="ECO:0000313" key="2">
    <source>
        <dbReference type="Proteomes" id="UP001371456"/>
    </source>
</evidence>
<dbReference type="AlphaFoldDB" id="A0AAN8YFT7"/>
<comment type="caution">
    <text evidence="1">The sequence shown here is derived from an EMBL/GenBank/DDBJ whole genome shotgun (WGS) entry which is preliminary data.</text>
</comment>
<keyword evidence="2" id="KW-1185">Reference proteome</keyword>
<organism evidence="1 2">
    <name type="scientific">Solanum bulbocastanum</name>
    <name type="common">Wild potato</name>
    <dbReference type="NCBI Taxonomy" id="147425"/>
    <lineage>
        <taxon>Eukaryota</taxon>
        <taxon>Viridiplantae</taxon>
        <taxon>Streptophyta</taxon>
        <taxon>Embryophyta</taxon>
        <taxon>Tracheophyta</taxon>
        <taxon>Spermatophyta</taxon>
        <taxon>Magnoliopsida</taxon>
        <taxon>eudicotyledons</taxon>
        <taxon>Gunneridae</taxon>
        <taxon>Pentapetalae</taxon>
        <taxon>asterids</taxon>
        <taxon>lamiids</taxon>
        <taxon>Solanales</taxon>
        <taxon>Solanaceae</taxon>
        <taxon>Solanoideae</taxon>
        <taxon>Solaneae</taxon>
        <taxon>Solanum</taxon>
    </lineage>
</organism>
<accession>A0AAN8YFT7</accession>
<protein>
    <submittedName>
        <fullName evidence="1">Uncharacterized protein</fullName>
    </submittedName>
</protein>
<evidence type="ECO:0000313" key="1">
    <source>
        <dbReference type="EMBL" id="KAK6791844.1"/>
    </source>
</evidence>
<name>A0AAN8YFT7_SOLBU</name>
<reference evidence="1 2" key="1">
    <citation type="submission" date="2024-02" db="EMBL/GenBank/DDBJ databases">
        <title>de novo genome assembly of Solanum bulbocastanum strain 11H21.</title>
        <authorList>
            <person name="Hosaka A.J."/>
        </authorList>
    </citation>
    <scope>NUCLEOTIDE SEQUENCE [LARGE SCALE GENOMIC DNA]</scope>
    <source>
        <tissue evidence="1">Young leaves</tissue>
    </source>
</reference>
<sequence>MKIKDLEDIVIIFGRYPSSFTSNGHAIFSLTCISNDDSLSSFLRSFETFSNCIYMQMLEMPNECEGPITQLSEVVHINDDELHDVNVCQHLQDDSMEDNESEDDDEDVDVDIAPTVVSIVSSSLKSFNSWIKRKILEMNLGLTFLITLHYGMKRILKTSSQV</sequence>
<proteinExistence type="predicted"/>